<gene>
    <name evidence="1" type="ORF">CSUI_005771</name>
</gene>
<dbReference type="VEuPathDB" id="ToxoDB:CSUI_005771"/>
<dbReference type="Proteomes" id="UP000221165">
    <property type="component" value="Unassembled WGS sequence"/>
</dbReference>
<organism evidence="1 2">
    <name type="scientific">Cystoisospora suis</name>
    <dbReference type="NCBI Taxonomy" id="483139"/>
    <lineage>
        <taxon>Eukaryota</taxon>
        <taxon>Sar</taxon>
        <taxon>Alveolata</taxon>
        <taxon>Apicomplexa</taxon>
        <taxon>Conoidasida</taxon>
        <taxon>Coccidia</taxon>
        <taxon>Eucoccidiorida</taxon>
        <taxon>Eimeriorina</taxon>
        <taxon>Sarcocystidae</taxon>
        <taxon>Cystoisospora</taxon>
    </lineage>
</organism>
<comment type="caution">
    <text evidence="1">The sequence shown here is derived from an EMBL/GenBank/DDBJ whole genome shotgun (WGS) entry which is preliminary data.</text>
</comment>
<reference evidence="1 2" key="1">
    <citation type="journal article" date="2017" name="Int. J. Parasitol.">
        <title>The genome of the protozoan parasite Cystoisospora suis and a reverse vaccinology approach to identify vaccine candidates.</title>
        <authorList>
            <person name="Palmieri N."/>
            <person name="Shrestha A."/>
            <person name="Ruttkowski B."/>
            <person name="Beck T."/>
            <person name="Vogl C."/>
            <person name="Tomley F."/>
            <person name="Blake D.P."/>
            <person name="Joachim A."/>
        </authorList>
    </citation>
    <scope>NUCLEOTIDE SEQUENCE [LARGE SCALE GENOMIC DNA]</scope>
    <source>
        <strain evidence="1 2">Wien I</strain>
    </source>
</reference>
<dbReference type="RefSeq" id="XP_067922085.1">
    <property type="nucleotide sequence ID" value="XM_068065941.1"/>
</dbReference>
<protein>
    <submittedName>
        <fullName evidence="1">Uncharacterized protein</fullName>
    </submittedName>
</protein>
<dbReference type="GeneID" id="94429152"/>
<sequence length="103" mass="10956">MLVEPASGALQTINWGPGGAEAAVASFSSLSVRVMQAPCRLKLRGWERERPADETSPTWGGVRGSRSLGPWTGAAAGDKGFIVLSCVSGPLIYRAEVRRRLLC</sequence>
<evidence type="ECO:0000313" key="1">
    <source>
        <dbReference type="EMBL" id="PHJ20397.1"/>
    </source>
</evidence>
<accession>A0A2C6KSN4</accession>
<keyword evidence="2" id="KW-1185">Reference proteome</keyword>
<dbReference type="EMBL" id="MIGC01002792">
    <property type="protein sequence ID" value="PHJ20397.1"/>
    <property type="molecule type" value="Genomic_DNA"/>
</dbReference>
<proteinExistence type="predicted"/>
<evidence type="ECO:0000313" key="2">
    <source>
        <dbReference type="Proteomes" id="UP000221165"/>
    </source>
</evidence>
<dbReference type="AlphaFoldDB" id="A0A2C6KSN4"/>
<name>A0A2C6KSN4_9APIC</name>